<dbReference type="EMBL" id="RWGY01000359">
    <property type="protein sequence ID" value="TVU02139.1"/>
    <property type="molecule type" value="Genomic_DNA"/>
</dbReference>
<dbReference type="Proteomes" id="UP000324897">
    <property type="component" value="Unassembled WGS sequence"/>
</dbReference>
<dbReference type="AlphaFoldDB" id="A0A5J9ST16"/>
<evidence type="ECO:0000313" key="2">
    <source>
        <dbReference type="Proteomes" id="UP000324897"/>
    </source>
</evidence>
<accession>A0A5J9ST16</accession>
<gene>
    <name evidence="1" type="ORF">EJB05_52363</name>
</gene>
<proteinExistence type="predicted"/>
<reference evidence="1 2" key="1">
    <citation type="journal article" date="2019" name="Sci. Rep.">
        <title>A high-quality genome of Eragrostis curvula grass provides insights into Poaceae evolution and supports new strategies to enhance forage quality.</title>
        <authorList>
            <person name="Carballo J."/>
            <person name="Santos B.A.C.M."/>
            <person name="Zappacosta D."/>
            <person name="Garbus I."/>
            <person name="Selva J.P."/>
            <person name="Gallo C.A."/>
            <person name="Diaz A."/>
            <person name="Albertini E."/>
            <person name="Caccamo M."/>
            <person name="Echenique V."/>
        </authorList>
    </citation>
    <scope>NUCLEOTIDE SEQUENCE [LARGE SCALE GENOMIC DNA]</scope>
    <source>
        <strain evidence="2">cv. Victoria</strain>
        <tissue evidence="1">Leaf</tissue>
    </source>
</reference>
<organism evidence="1 2">
    <name type="scientific">Eragrostis curvula</name>
    <name type="common">weeping love grass</name>
    <dbReference type="NCBI Taxonomy" id="38414"/>
    <lineage>
        <taxon>Eukaryota</taxon>
        <taxon>Viridiplantae</taxon>
        <taxon>Streptophyta</taxon>
        <taxon>Embryophyta</taxon>
        <taxon>Tracheophyta</taxon>
        <taxon>Spermatophyta</taxon>
        <taxon>Magnoliopsida</taxon>
        <taxon>Liliopsida</taxon>
        <taxon>Poales</taxon>
        <taxon>Poaceae</taxon>
        <taxon>PACMAD clade</taxon>
        <taxon>Chloridoideae</taxon>
        <taxon>Eragrostideae</taxon>
        <taxon>Eragrostidinae</taxon>
        <taxon>Eragrostis</taxon>
    </lineage>
</organism>
<name>A0A5J9ST16_9POAL</name>
<dbReference type="Gramene" id="TVU02139">
    <property type="protein sequence ID" value="TVU02139"/>
    <property type="gene ID" value="EJB05_52363"/>
</dbReference>
<keyword evidence="2" id="KW-1185">Reference proteome</keyword>
<sequence>MGLARSADPWGRHLRARVQDGLVATAASARPTRTVNEEQDWASGCNLHAESLNKDREACACWQSQTGVIRINNI</sequence>
<comment type="caution">
    <text evidence="1">The sequence shown here is derived from an EMBL/GenBank/DDBJ whole genome shotgun (WGS) entry which is preliminary data.</text>
</comment>
<protein>
    <submittedName>
        <fullName evidence="1">Uncharacterized protein</fullName>
    </submittedName>
</protein>
<evidence type="ECO:0000313" key="1">
    <source>
        <dbReference type="EMBL" id="TVU02139.1"/>
    </source>
</evidence>